<dbReference type="InterPro" id="IPR011250">
    <property type="entry name" value="OMP/PagP_B-barrel"/>
</dbReference>
<dbReference type="InterPro" id="IPR006664">
    <property type="entry name" value="OMP_bac"/>
</dbReference>
<dbReference type="PANTHER" id="PTHR30329">
    <property type="entry name" value="STATOR ELEMENT OF FLAGELLAR MOTOR COMPLEX"/>
    <property type="match status" value="1"/>
</dbReference>
<keyword evidence="9" id="KW-0998">Cell outer membrane</keyword>
<evidence type="ECO:0000313" key="15">
    <source>
        <dbReference type="Proteomes" id="UP000004371"/>
    </source>
</evidence>
<evidence type="ECO:0000259" key="13">
    <source>
        <dbReference type="PROSITE" id="PS51123"/>
    </source>
</evidence>
<gene>
    <name evidence="14" type="ORF">VIBR0546_09484</name>
</gene>
<evidence type="ECO:0000256" key="3">
    <source>
        <dbReference type="ARBA" id="ARBA00022448"/>
    </source>
</evidence>
<dbReference type="Pfam" id="PF01389">
    <property type="entry name" value="OmpA_membrane"/>
    <property type="match status" value="1"/>
</dbReference>
<keyword evidence="8 10" id="KW-0472">Membrane</keyword>
<dbReference type="Gene3D" id="2.40.160.20">
    <property type="match status" value="1"/>
</dbReference>
<keyword evidence="5" id="KW-0812">Transmembrane</keyword>
<evidence type="ECO:0000256" key="12">
    <source>
        <dbReference type="SAM" id="SignalP"/>
    </source>
</evidence>
<evidence type="ECO:0000256" key="6">
    <source>
        <dbReference type="ARBA" id="ARBA00023065"/>
    </source>
</evidence>
<feature type="domain" description="OmpA-like" evidence="13">
    <location>
        <begin position="202"/>
        <end position="319"/>
    </location>
</feature>
<proteinExistence type="inferred from homology"/>
<keyword evidence="3" id="KW-0813">Transport</keyword>
<dbReference type="AlphaFoldDB" id="E8M0I8"/>
<comment type="caution">
    <text evidence="14">The sequence shown here is derived from an EMBL/GenBank/DDBJ whole genome shotgun (WGS) entry which is preliminary data.</text>
</comment>
<dbReference type="Pfam" id="PF00691">
    <property type="entry name" value="OmpA"/>
    <property type="match status" value="1"/>
</dbReference>
<dbReference type="RefSeq" id="WP_006881597.1">
    <property type="nucleotide sequence ID" value="NZ_AEVS01000116.1"/>
</dbReference>
<evidence type="ECO:0000256" key="4">
    <source>
        <dbReference type="ARBA" id="ARBA00022452"/>
    </source>
</evidence>
<dbReference type="eggNOG" id="COG2885">
    <property type="taxonomic scope" value="Bacteria"/>
</dbReference>
<keyword evidence="15" id="KW-1185">Reference proteome</keyword>
<dbReference type="Gene3D" id="3.30.1330.60">
    <property type="entry name" value="OmpA-like domain"/>
    <property type="match status" value="1"/>
</dbReference>
<dbReference type="GO" id="GO:0046930">
    <property type="term" value="C:pore complex"/>
    <property type="evidence" value="ECO:0007669"/>
    <property type="project" value="UniProtKB-KW"/>
</dbReference>
<dbReference type="Proteomes" id="UP000004371">
    <property type="component" value="Unassembled WGS sequence"/>
</dbReference>
<evidence type="ECO:0000256" key="9">
    <source>
        <dbReference type="ARBA" id="ARBA00023237"/>
    </source>
</evidence>
<evidence type="ECO:0000256" key="8">
    <source>
        <dbReference type="ARBA" id="ARBA00023136"/>
    </source>
</evidence>
<dbReference type="STRING" id="945543.VIBR0546_09484"/>
<comment type="subcellular location">
    <subcellularLocation>
        <location evidence="1">Cell outer membrane</location>
        <topology evidence="1">Multi-pass membrane protein</topology>
    </subcellularLocation>
</comment>
<evidence type="ECO:0000256" key="1">
    <source>
        <dbReference type="ARBA" id="ARBA00004571"/>
    </source>
</evidence>
<feature type="signal peptide" evidence="12">
    <location>
        <begin position="1"/>
        <end position="21"/>
    </location>
</feature>
<name>E8M0I8_9VIBR</name>
<keyword evidence="6" id="KW-0406">Ion transport</keyword>
<keyword evidence="7" id="KW-0626">Porin</keyword>
<evidence type="ECO:0000256" key="11">
    <source>
        <dbReference type="SAM" id="MobiDB-lite"/>
    </source>
</evidence>
<organism evidence="14 15">
    <name type="scientific">Vibrio brasiliensis LMG 20546</name>
    <dbReference type="NCBI Taxonomy" id="945543"/>
    <lineage>
        <taxon>Bacteria</taxon>
        <taxon>Pseudomonadati</taxon>
        <taxon>Pseudomonadota</taxon>
        <taxon>Gammaproteobacteria</taxon>
        <taxon>Vibrionales</taxon>
        <taxon>Vibrionaceae</taxon>
        <taxon>Vibrio</taxon>
        <taxon>Vibrio oreintalis group</taxon>
    </lineage>
</organism>
<dbReference type="InterPro" id="IPR000498">
    <property type="entry name" value="OmpA-like_TM_dom"/>
</dbReference>
<reference evidence="14 15" key="1">
    <citation type="journal article" date="2012" name="Int. J. Syst. Evol. Microbiol.">
        <title>Vibrio caribbeanicus sp. nov., isolated from the marine sponge Scleritoderma cyanea.</title>
        <authorList>
            <person name="Hoffmann M."/>
            <person name="Monday S.R."/>
            <person name="Allard M.W."/>
            <person name="Strain E.A."/>
            <person name="Whittaker P."/>
            <person name="Naum M."/>
            <person name="McCarthy P.J."/>
            <person name="Lopez J.V."/>
            <person name="Fischer M."/>
            <person name="Brown E.W."/>
        </authorList>
    </citation>
    <scope>NUCLEOTIDE SEQUENCE [LARGE SCALE GENOMIC DNA]</scope>
    <source>
        <strain evidence="14 15">LMG 20546</strain>
    </source>
</reference>
<dbReference type="PROSITE" id="PS51123">
    <property type="entry name" value="OMPA_2"/>
    <property type="match status" value="1"/>
</dbReference>
<sequence>MKKLAVVMSGALLLASASANAEFYLGGKVGKSWLDDACTALTSDCDDDSMTAGVIAGYEFFDMLSLEAGYDYLGEFTADGLADEKVKAFTIAPKLNLPLTEDISVYGKLGGARVEYGNKDDNSYLGAIGFEIESDDNFAVRIEYQRLTDVNNDLVKAAVNSATLGLVYKFGGSEPQQEEAVVIEEKVVEETVVEEVVVTPVVKTFETKLVDSGSFALNSSELKEESKSILDELVQFMNQYPQANVEITGYTDSSGAAAYNQKLSEKRAQSVANALESEGIDSSRITVSGEGENNPIASNETREGREQNRRVEIVVPAFEYQE</sequence>
<dbReference type="InterPro" id="IPR050330">
    <property type="entry name" value="Bact_OuterMem_StrucFunc"/>
</dbReference>
<feature type="chain" id="PRO_5003227198" evidence="12">
    <location>
        <begin position="22"/>
        <end position="322"/>
    </location>
</feature>
<dbReference type="PRINTS" id="PR01021">
    <property type="entry name" value="OMPADOMAIN"/>
</dbReference>
<comment type="similarity">
    <text evidence="2">Belongs to the outer membrane OOP (TC 1.B.6) superfamily. OmpA family.</text>
</comment>
<evidence type="ECO:0000256" key="5">
    <source>
        <dbReference type="ARBA" id="ARBA00022692"/>
    </source>
</evidence>
<evidence type="ECO:0000256" key="10">
    <source>
        <dbReference type="PROSITE-ProRule" id="PRU00473"/>
    </source>
</evidence>
<evidence type="ECO:0000313" key="14">
    <source>
        <dbReference type="EMBL" id="EGA63513.1"/>
    </source>
</evidence>
<keyword evidence="4" id="KW-1134">Transmembrane beta strand</keyword>
<keyword evidence="12" id="KW-0732">Signal</keyword>
<accession>E8M0I8</accession>
<dbReference type="PANTHER" id="PTHR30329:SF21">
    <property type="entry name" value="LIPOPROTEIN YIAD-RELATED"/>
    <property type="match status" value="1"/>
</dbReference>
<dbReference type="OrthoDB" id="9782229at2"/>
<dbReference type="EMBL" id="AEVS01000116">
    <property type="protein sequence ID" value="EGA63513.1"/>
    <property type="molecule type" value="Genomic_DNA"/>
</dbReference>
<protein>
    <submittedName>
        <fullName evidence="14">Outer membrane protein OmpA</fullName>
    </submittedName>
</protein>
<dbReference type="GO" id="GO:0009279">
    <property type="term" value="C:cell outer membrane"/>
    <property type="evidence" value="ECO:0007669"/>
    <property type="project" value="UniProtKB-SubCell"/>
</dbReference>
<dbReference type="InterPro" id="IPR036737">
    <property type="entry name" value="OmpA-like_sf"/>
</dbReference>
<dbReference type="InterPro" id="IPR006665">
    <property type="entry name" value="OmpA-like"/>
</dbReference>
<feature type="region of interest" description="Disordered" evidence="11">
    <location>
        <begin position="284"/>
        <end position="308"/>
    </location>
</feature>
<dbReference type="SUPFAM" id="SSF56925">
    <property type="entry name" value="OMPA-like"/>
    <property type="match status" value="1"/>
</dbReference>
<evidence type="ECO:0000256" key="2">
    <source>
        <dbReference type="ARBA" id="ARBA00005710"/>
    </source>
</evidence>
<dbReference type="CDD" id="cd07185">
    <property type="entry name" value="OmpA_C-like"/>
    <property type="match status" value="1"/>
</dbReference>
<dbReference type="GO" id="GO:0015288">
    <property type="term" value="F:porin activity"/>
    <property type="evidence" value="ECO:0007669"/>
    <property type="project" value="UniProtKB-KW"/>
</dbReference>
<dbReference type="GO" id="GO:0006811">
    <property type="term" value="P:monoatomic ion transport"/>
    <property type="evidence" value="ECO:0007669"/>
    <property type="project" value="UniProtKB-KW"/>
</dbReference>
<dbReference type="SUPFAM" id="SSF103088">
    <property type="entry name" value="OmpA-like"/>
    <property type="match status" value="1"/>
</dbReference>
<dbReference type="eggNOG" id="COG3637">
    <property type="taxonomic scope" value="Bacteria"/>
</dbReference>
<evidence type="ECO:0000256" key="7">
    <source>
        <dbReference type="ARBA" id="ARBA00023114"/>
    </source>
</evidence>